<gene>
    <name evidence="1" type="ORF">QQX09_13025</name>
</gene>
<dbReference type="RefSeq" id="WP_301135482.1">
    <property type="nucleotide sequence ID" value="NZ_JAUHPW010000011.1"/>
</dbReference>
<dbReference type="InterPro" id="IPR012550">
    <property type="entry name" value="DUF1706"/>
</dbReference>
<dbReference type="Gene3D" id="1.20.120.450">
    <property type="entry name" value="dinb family like domain"/>
    <property type="match status" value="1"/>
</dbReference>
<sequence length="161" mass="17432">MGEAADRIVATADEGLARLLARTDAHRDADLGAVYRDRRVADILTHLHTWHLLLERWLADHAAGRTPAYPADGYTWATLGDLNDALHSAHRHLAYDEARAATVASHARAIAAVAARDDATLTSPDAHPWLDGDRLSAVAHECLGGHYRWAGELLDRAGVPA</sequence>
<comment type="caution">
    <text evidence="1">The sequence shown here is derived from an EMBL/GenBank/DDBJ whole genome shotgun (WGS) entry which is preliminary data.</text>
</comment>
<dbReference type="EMBL" id="JAUHPW010000011">
    <property type="protein sequence ID" value="MDN4476775.1"/>
    <property type="molecule type" value="Genomic_DNA"/>
</dbReference>
<dbReference type="InterPro" id="IPR034660">
    <property type="entry name" value="DinB/YfiT-like"/>
</dbReference>
<evidence type="ECO:0000313" key="2">
    <source>
        <dbReference type="Proteomes" id="UP001172728"/>
    </source>
</evidence>
<accession>A0ABT8GCA9</accession>
<proteinExistence type="predicted"/>
<dbReference type="Proteomes" id="UP001172728">
    <property type="component" value="Unassembled WGS sequence"/>
</dbReference>
<protein>
    <submittedName>
        <fullName evidence="1">ClbS/DfsB family four-helix bundle protein</fullName>
    </submittedName>
</protein>
<dbReference type="PANTHER" id="PTHR40658:SF4">
    <property type="entry name" value="HYPOTHETICAL CYTOSOLIC PROTEIN"/>
    <property type="match status" value="1"/>
</dbReference>
<organism evidence="1 2">
    <name type="scientific">Demequina litoralis</name>
    <dbReference type="NCBI Taxonomy" id="3051660"/>
    <lineage>
        <taxon>Bacteria</taxon>
        <taxon>Bacillati</taxon>
        <taxon>Actinomycetota</taxon>
        <taxon>Actinomycetes</taxon>
        <taxon>Micrococcales</taxon>
        <taxon>Demequinaceae</taxon>
        <taxon>Demequina</taxon>
    </lineage>
</organism>
<evidence type="ECO:0000313" key="1">
    <source>
        <dbReference type="EMBL" id="MDN4476775.1"/>
    </source>
</evidence>
<dbReference type="Pfam" id="PF08020">
    <property type="entry name" value="DUF1706"/>
    <property type="match status" value="1"/>
</dbReference>
<name>A0ABT8GCA9_9MICO</name>
<dbReference type="PANTHER" id="PTHR40658">
    <property type="match status" value="1"/>
</dbReference>
<keyword evidence="2" id="KW-1185">Reference proteome</keyword>
<reference evidence="1" key="1">
    <citation type="submission" date="2023-06" db="EMBL/GenBank/DDBJ databases">
        <title>Sysu t00192.</title>
        <authorList>
            <person name="Gao L."/>
            <person name="Fang B.-Z."/>
            <person name="Li W.-J."/>
        </authorList>
    </citation>
    <scope>NUCLEOTIDE SEQUENCE</scope>
    <source>
        <strain evidence="1">SYSU T00192</strain>
    </source>
</reference>